<evidence type="ECO:0000259" key="2">
    <source>
        <dbReference type="PROSITE" id="PS50853"/>
    </source>
</evidence>
<dbReference type="EMBL" id="CAJNOT010000191">
    <property type="protein sequence ID" value="CAF0886839.1"/>
    <property type="molecule type" value="Genomic_DNA"/>
</dbReference>
<dbReference type="SUPFAM" id="SSF49265">
    <property type="entry name" value="Fibronectin type III"/>
    <property type="match status" value="2"/>
</dbReference>
<evidence type="ECO:0000256" key="1">
    <source>
        <dbReference type="SAM" id="MobiDB-lite"/>
    </source>
</evidence>
<feature type="compositionally biased region" description="Basic and acidic residues" evidence="1">
    <location>
        <begin position="416"/>
        <end position="462"/>
    </location>
</feature>
<feature type="region of interest" description="Disordered" evidence="1">
    <location>
        <begin position="100"/>
        <end position="462"/>
    </location>
</feature>
<dbReference type="InterPro" id="IPR013783">
    <property type="entry name" value="Ig-like_fold"/>
</dbReference>
<feature type="compositionally biased region" description="Basic and acidic residues" evidence="1">
    <location>
        <begin position="161"/>
        <end position="326"/>
    </location>
</feature>
<feature type="domain" description="Fibronectin type-III" evidence="2">
    <location>
        <begin position="817"/>
        <end position="920"/>
    </location>
</feature>
<sequence>MEETPHLIAHFMAAGAEKRLEDYHFLRNTYETITGQEIQLNRILRMLGEDEFTLNWRTDLLPMGRGRYRSAYAFDRWSSGYNLQGCIAYERLRDLEHDHSKHTNLSTIPSSPSRRVQELRERRKRLSEPPDYSNRAGSSGSITSSARLQSLAEYDTALAESETKRQRQAEENRLNTLKNDENDLTEKRREKFKTMFDNENQKYDKSKQEKVESRQEKAKSRQEEVESRQEKVKSRQEEVESRQGKGDSKQEEVESRQEKVKSRQEEVESRQEKVKSREDVEPRQEVESRQGKGDSKQEEVESRQEEVESRQEKVKSRQEVESRHEEIESEQEEVESRQEKGDSKHEEVESRQEEVESRQKVKSRQEKGDSKQEEVELRQEEVESRQEKVKSRQEKVKSRQEVESRQEEIESEQEEVESRQEKGESKQDKVESNKHLKENIPLIEDQKKNLIKDQKNDSTDKIRKSSIAYDQEKSGDIELTSFTVRWEPIPSTDKNQDENNSLIRLFCQWASPKSSSTIDYFTIERQLGDQEWLSIGEKINKLKNQTQFDISLLDDNNEINVNIPSYFRLKAHLKSGQTFTSKPTDEIFMHLFQDKNIIIPHVEILSSNSVQLTWNDNNNDEKTNIYDIEKKEQEEEEEQQESEWEKVIEVPLSQRSARIDSLTDAKQTQFRLIPSTSELEEMEKTDNEVEPEVLTVHNVNELLNSLHINPTSTNTVDIDISDEGFNEFDCYKIEYTTTDQRNQWKQVSDITQDDPHLTIDNLKQGTNYKFRFTPIVSGTTTTNGTDTSQLSLVLDVKMPSARKGRFDKTETKTETETPVAVQPQFSIQKLDSTSVLVGAIVPTEESATFEDVYDIYSKNETTDDNDWNKVGTIDKEHLSTTIDNLEENTPYSFKIDNITSSTTDDQSNTVQEFKFETTPVKQYDPSLLLEKIDQSLENVVNGVMKAAAGHQTLEEPVNKSLTEVIKEVFRDEALVPSEQYGFDTLALHDDLLLYRGPKQMMLKELEVDETSDLSKHYGEIIIHNYRTRKQSVIVREENGNTRVENIDGDIIIRNVVSDVLLKNEQTHHQLSMNIVGQAFLKGVQGTLVASKFKGIIVVKNVNKP</sequence>
<proteinExistence type="predicted"/>
<protein>
    <recommendedName>
        <fullName evidence="2">Fibronectin type-III domain-containing protein</fullName>
    </recommendedName>
</protein>
<dbReference type="InterPro" id="IPR003961">
    <property type="entry name" value="FN3_dom"/>
</dbReference>
<reference evidence="3" key="1">
    <citation type="submission" date="2021-02" db="EMBL/GenBank/DDBJ databases">
        <authorList>
            <person name="Nowell W R."/>
        </authorList>
    </citation>
    <scope>NUCLEOTIDE SEQUENCE</scope>
</reference>
<dbReference type="Gene3D" id="2.60.40.10">
    <property type="entry name" value="Immunoglobulins"/>
    <property type="match status" value="3"/>
</dbReference>
<dbReference type="AlphaFoldDB" id="A0A813YP47"/>
<feature type="domain" description="Fibronectin type-III" evidence="2">
    <location>
        <begin position="690"/>
        <end position="801"/>
    </location>
</feature>
<evidence type="ECO:0000313" key="3">
    <source>
        <dbReference type="EMBL" id="CAF0886839.1"/>
    </source>
</evidence>
<comment type="caution">
    <text evidence="3">The sequence shown here is derived from an EMBL/GenBank/DDBJ whole genome shotgun (WGS) entry which is preliminary data.</text>
</comment>
<name>A0A813YP47_9BILA</name>
<feature type="compositionally biased region" description="Basic and acidic residues" evidence="1">
    <location>
        <begin position="334"/>
        <end position="408"/>
    </location>
</feature>
<feature type="compositionally biased region" description="Polar residues" evidence="1">
    <location>
        <begin position="103"/>
        <end position="113"/>
    </location>
</feature>
<evidence type="ECO:0000313" key="4">
    <source>
        <dbReference type="Proteomes" id="UP000663864"/>
    </source>
</evidence>
<feature type="compositionally biased region" description="Polar residues" evidence="1">
    <location>
        <begin position="135"/>
        <end position="148"/>
    </location>
</feature>
<dbReference type="PROSITE" id="PS50853">
    <property type="entry name" value="FN3"/>
    <property type="match status" value="2"/>
</dbReference>
<organism evidence="3 4">
    <name type="scientific">Rotaria sordida</name>
    <dbReference type="NCBI Taxonomy" id="392033"/>
    <lineage>
        <taxon>Eukaryota</taxon>
        <taxon>Metazoa</taxon>
        <taxon>Spiralia</taxon>
        <taxon>Gnathifera</taxon>
        <taxon>Rotifera</taxon>
        <taxon>Eurotatoria</taxon>
        <taxon>Bdelloidea</taxon>
        <taxon>Philodinida</taxon>
        <taxon>Philodinidae</taxon>
        <taxon>Rotaria</taxon>
    </lineage>
</organism>
<dbReference type="Proteomes" id="UP000663864">
    <property type="component" value="Unassembled WGS sequence"/>
</dbReference>
<dbReference type="CDD" id="cd00063">
    <property type="entry name" value="FN3"/>
    <property type="match status" value="1"/>
</dbReference>
<accession>A0A813YP47</accession>
<gene>
    <name evidence="3" type="ORF">ZHD862_LOCUS6678</name>
</gene>
<dbReference type="InterPro" id="IPR036116">
    <property type="entry name" value="FN3_sf"/>
</dbReference>